<proteinExistence type="inferred from homology"/>
<dbReference type="InterPro" id="IPR050979">
    <property type="entry name" value="LD-transpeptidase"/>
</dbReference>
<reference evidence="12" key="1">
    <citation type="journal article" date="2024" name="Algal Res.">
        <title>Biochemical, toxicological and genomic investigation of a high-biomass producing Limnothrix strain isolated from Italian shallow drinking water reservoir.</title>
        <authorList>
            <person name="Simonazzi M."/>
            <person name="Shishido T.K."/>
            <person name="Delbaje E."/>
            <person name="Wahlsten M."/>
            <person name="Fewer D.P."/>
            <person name="Sivonen K."/>
            <person name="Pezzolesi L."/>
            <person name="Pistocchi R."/>
        </authorList>
    </citation>
    <scope>NUCLEOTIDE SEQUENCE [LARGE SCALE GENOMIC DNA]</scope>
    <source>
        <strain evidence="12">LRLZ20PSL1</strain>
    </source>
</reference>
<dbReference type="PROSITE" id="PS52029">
    <property type="entry name" value="LD_TPASE"/>
    <property type="match status" value="1"/>
</dbReference>
<comment type="caution">
    <text evidence="11">The sequence shown here is derived from an EMBL/GenBank/DDBJ whole genome shotgun (WGS) entry which is preliminary data.</text>
</comment>
<keyword evidence="5" id="KW-0378">Hydrolase</keyword>
<dbReference type="Gene3D" id="2.40.440.10">
    <property type="entry name" value="L,D-transpeptidase catalytic domain-like"/>
    <property type="match status" value="1"/>
</dbReference>
<dbReference type="PANTHER" id="PTHR30582">
    <property type="entry name" value="L,D-TRANSPEPTIDASE"/>
    <property type="match status" value="1"/>
</dbReference>
<dbReference type="CDD" id="cd16913">
    <property type="entry name" value="YkuD_like"/>
    <property type="match status" value="1"/>
</dbReference>
<evidence type="ECO:0000256" key="8">
    <source>
        <dbReference type="ARBA" id="ARBA00023316"/>
    </source>
</evidence>
<dbReference type="EC" id="2.-.-.-" evidence="11"/>
<comment type="pathway">
    <text evidence="1 9">Cell wall biogenesis; peptidoglycan biosynthesis.</text>
</comment>
<evidence type="ECO:0000256" key="4">
    <source>
        <dbReference type="ARBA" id="ARBA00022679"/>
    </source>
</evidence>
<comment type="similarity">
    <text evidence="2">Belongs to the YkuD family.</text>
</comment>
<accession>A0ABW7CBP2</accession>
<keyword evidence="6 9" id="KW-0133">Cell shape</keyword>
<evidence type="ECO:0000256" key="9">
    <source>
        <dbReference type="PROSITE-ProRule" id="PRU01373"/>
    </source>
</evidence>
<dbReference type="Proteomes" id="UP001604335">
    <property type="component" value="Unassembled WGS sequence"/>
</dbReference>
<evidence type="ECO:0000313" key="12">
    <source>
        <dbReference type="Proteomes" id="UP001604335"/>
    </source>
</evidence>
<feature type="active site" description="Nucleophile" evidence="9">
    <location>
        <position position="193"/>
    </location>
</feature>
<dbReference type="InterPro" id="IPR038063">
    <property type="entry name" value="Transpep_catalytic_dom"/>
</dbReference>
<dbReference type="SUPFAM" id="SSF141523">
    <property type="entry name" value="L,D-transpeptidase catalytic domain-like"/>
    <property type="match status" value="1"/>
</dbReference>
<dbReference type="PANTHER" id="PTHR30582:SF24">
    <property type="entry name" value="L,D-TRANSPEPTIDASE ERFK_SRFK-RELATED"/>
    <property type="match status" value="1"/>
</dbReference>
<dbReference type="GO" id="GO:0016740">
    <property type="term" value="F:transferase activity"/>
    <property type="evidence" value="ECO:0007669"/>
    <property type="project" value="UniProtKB-KW"/>
</dbReference>
<evidence type="ECO:0000313" key="11">
    <source>
        <dbReference type="EMBL" id="MFG3818288.1"/>
    </source>
</evidence>
<feature type="domain" description="L,D-TPase catalytic" evidence="10">
    <location>
        <begin position="92"/>
        <end position="217"/>
    </location>
</feature>
<dbReference type="RefSeq" id="WP_393013505.1">
    <property type="nucleotide sequence ID" value="NZ_JAZAQF010000069.1"/>
</dbReference>
<sequence>MQFQQPPHFGASSRPLPLLAILGLGLLSGGPARAEGPQPSPNPQLRPVQAVNPAANESPLKRPGLWPPIVQTAQPPLPGLGQYQAHVPVVSSALVLRLGERRVYLYRGTVMVRSYPVAIGRDGWETPTGHFQVIQKTVDPVWQHPFNGTIVPAGKDNPLGVRWIGFWTNGDNSIGFHGTPNPELIGQAVSHGCVRMRNEDIVDLFDRVTEGMPVRVEP</sequence>
<evidence type="ECO:0000256" key="1">
    <source>
        <dbReference type="ARBA" id="ARBA00004752"/>
    </source>
</evidence>
<dbReference type="InterPro" id="IPR005490">
    <property type="entry name" value="LD_TPept_cat_dom"/>
</dbReference>
<evidence type="ECO:0000256" key="7">
    <source>
        <dbReference type="ARBA" id="ARBA00022984"/>
    </source>
</evidence>
<evidence type="ECO:0000256" key="5">
    <source>
        <dbReference type="ARBA" id="ARBA00022801"/>
    </source>
</evidence>
<evidence type="ECO:0000256" key="2">
    <source>
        <dbReference type="ARBA" id="ARBA00005992"/>
    </source>
</evidence>
<name>A0ABW7CBP2_9CYAN</name>
<protein>
    <submittedName>
        <fullName evidence="11">L,D-transpeptidase</fullName>
        <ecNumber evidence="11">2.-.-.-</ecNumber>
    </submittedName>
</protein>
<gene>
    <name evidence="11" type="ORF">VPK24_11625</name>
</gene>
<keyword evidence="3" id="KW-0328">Glycosyltransferase</keyword>
<evidence type="ECO:0000256" key="3">
    <source>
        <dbReference type="ARBA" id="ARBA00022676"/>
    </source>
</evidence>
<organism evidence="11 12">
    <name type="scientific">Limnothrix redekei LRLZ20PSL1</name>
    <dbReference type="NCBI Taxonomy" id="3112953"/>
    <lineage>
        <taxon>Bacteria</taxon>
        <taxon>Bacillati</taxon>
        <taxon>Cyanobacteriota</taxon>
        <taxon>Cyanophyceae</taxon>
        <taxon>Pseudanabaenales</taxon>
        <taxon>Pseudanabaenaceae</taxon>
        <taxon>Limnothrix</taxon>
    </lineage>
</organism>
<feature type="active site" description="Proton donor/acceptor" evidence="9">
    <location>
        <position position="177"/>
    </location>
</feature>
<dbReference type="Pfam" id="PF03734">
    <property type="entry name" value="YkuD"/>
    <property type="match status" value="1"/>
</dbReference>
<evidence type="ECO:0000259" key="10">
    <source>
        <dbReference type="PROSITE" id="PS52029"/>
    </source>
</evidence>
<keyword evidence="12" id="KW-1185">Reference proteome</keyword>
<keyword evidence="4 11" id="KW-0808">Transferase</keyword>
<evidence type="ECO:0000256" key="6">
    <source>
        <dbReference type="ARBA" id="ARBA00022960"/>
    </source>
</evidence>
<keyword evidence="8 9" id="KW-0961">Cell wall biogenesis/degradation</keyword>
<dbReference type="EMBL" id="JAZAQF010000069">
    <property type="protein sequence ID" value="MFG3818288.1"/>
    <property type="molecule type" value="Genomic_DNA"/>
</dbReference>
<keyword evidence="7 9" id="KW-0573">Peptidoglycan synthesis</keyword>